<dbReference type="Gene3D" id="1.10.150.20">
    <property type="entry name" value="5' to 3' exonuclease, C-terminal subdomain"/>
    <property type="match status" value="2"/>
</dbReference>
<accession>A0A1U7M7W8</accession>
<dbReference type="RefSeq" id="WP_075725081.1">
    <property type="nucleotide sequence ID" value="NZ_LTDM01000009.1"/>
</dbReference>
<dbReference type="Pfam" id="PF01367">
    <property type="entry name" value="5_3_exonuc"/>
    <property type="match status" value="1"/>
</dbReference>
<dbReference type="GO" id="GO:0006261">
    <property type="term" value="P:DNA-templated DNA replication"/>
    <property type="evidence" value="ECO:0007669"/>
    <property type="project" value="UniProtKB-UniRule"/>
</dbReference>
<dbReference type="NCBIfam" id="NF004397">
    <property type="entry name" value="PRK05755.1"/>
    <property type="match status" value="1"/>
</dbReference>
<evidence type="ECO:0000313" key="21">
    <source>
        <dbReference type="Proteomes" id="UP000186112"/>
    </source>
</evidence>
<evidence type="ECO:0000256" key="9">
    <source>
        <dbReference type="ARBA" id="ARBA00022801"/>
    </source>
</evidence>
<protein>
    <recommendedName>
        <fullName evidence="3 15">DNA polymerase I</fullName>
        <ecNumber evidence="2 15">2.7.7.7</ecNumber>
    </recommendedName>
</protein>
<keyword evidence="5 16" id="KW-0548">Nucleotidyltransferase</keyword>
<dbReference type="InterPro" id="IPR002562">
    <property type="entry name" value="3'-5'_exonuclease_dom"/>
</dbReference>
<organism evidence="20 21">
    <name type="scientific">Tissierella creatinophila DSM 6911</name>
    <dbReference type="NCBI Taxonomy" id="1123403"/>
    <lineage>
        <taxon>Bacteria</taxon>
        <taxon>Bacillati</taxon>
        <taxon>Bacillota</taxon>
        <taxon>Tissierellia</taxon>
        <taxon>Tissierellales</taxon>
        <taxon>Tissierellaceae</taxon>
        <taxon>Tissierella</taxon>
    </lineage>
</organism>
<dbReference type="CDD" id="cd08637">
    <property type="entry name" value="DNA_pol_A_pol_I_C"/>
    <property type="match status" value="1"/>
</dbReference>
<keyword evidence="13 16" id="KW-0234">DNA repair</keyword>
<dbReference type="SMART" id="SM00482">
    <property type="entry name" value="POLAc"/>
    <property type="match status" value="1"/>
</dbReference>
<dbReference type="InterPro" id="IPR054690">
    <property type="entry name" value="DNA_polI_exonuclease"/>
</dbReference>
<dbReference type="InterPro" id="IPR043502">
    <property type="entry name" value="DNA/RNA_pol_sf"/>
</dbReference>
<dbReference type="FunFam" id="1.20.1060.10:FF:000001">
    <property type="entry name" value="DNA polymerase I"/>
    <property type="match status" value="1"/>
</dbReference>
<dbReference type="Gene3D" id="3.40.50.1010">
    <property type="entry name" value="5'-nuclease"/>
    <property type="match status" value="1"/>
</dbReference>
<dbReference type="FunFam" id="1.10.150.20:FF:000002">
    <property type="entry name" value="DNA polymerase I"/>
    <property type="match status" value="1"/>
</dbReference>
<dbReference type="OrthoDB" id="9806424at2"/>
<dbReference type="Proteomes" id="UP000186112">
    <property type="component" value="Unassembled WGS sequence"/>
</dbReference>
<dbReference type="InterPro" id="IPR002298">
    <property type="entry name" value="DNA_polymerase_A"/>
</dbReference>
<dbReference type="Gene3D" id="3.30.420.10">
    <property type="entry name" value="Ribonuclease H-like superfamily/Ribonuclease H"/>
    <property type="match status" value="1"/>
</dbReference>
<dbReference type="InterPro" id="IPR020045">
    <property type="entry name" value="DNA_polI_H3TH"/>
</dbReference>
<evidence type="ECO:0000259" key="19">
    <source>
        <dbReference type="SMART" id="SM00482"/>
    </source>
</evidence>
<dbReference type="SUPFAM" id="SSF88723">
    <property type="entry name" value="PIN domain-like"/>
    <property type="match status" value="1"/>
</dbReference>
<feature type="domain" description="DNA-directed DNA polymerase family A palm" evidence="19">
    <location>
        <begin position="647"/>
        <end position="854"/>
    </location>
</feature>
<evidence type="ECO:0000256" key="2">
    <source>
        <dbReference type="ARBA" id="ARBA00012417"/>
    </source>
</evidence>
<dbReference type="AlphaFoldDB" id="A0A1U7M7W8"/>
<dbReference type="InterPro" id="IPR020046">
    <property type="entry name" value="5-3_exonucl_a-hlix_arch_N"/>
</dbReference>
<gene>
    <name evidence="20" type="primary">polA_1</name>
    <name evidence="16" type="synonym">polA</name>
    <name evidence="20" type="ORF">TICRE_06470</name>
</gene>
<evidence type="ECO:0000313" key="20">
    <source>
        <dbReference type="EMBL" id="OLS03309.1"/>
    </source>
</evidence>
<dbReference type="SUPFAM" id="SSF53098">
    <property type="entry name" value="Ribonuclease H-like"/>
    <property type="match status" value="1"/>
</dbReference>
<dbReference type="EC" id="2.7.7.7" evidence="2 15"/>
<keyword evidence="6 16" id="KW-0235">DNA replication</keyword>
<evidence type="ECO:0000256" key="16">
    <source>
        <dbReference type="RuleBase" id="RU004460"/>
    </source>
</evidence>
<evidence type="ECO:0000256" key="5">
    <source>
        <dbReference type="ARBA" id="ARBA00022695"/>
    </source>
</evidence>
<keyword evidence="11 16" id="KW-0239">DNA-directed DNA polymerase</keyword>
<reference evidence="20 21" key="1">
    <citation type="submission" date="2016-02" db="EMBL/GenBank/DDBJ databases">
        <title>Genome sequence of Tissierella creatinophila DSM 6911.</title>
        <authorList>
            <person name="Poehlein A."/>
            <person name="Daniel R."/>
        </authorList>
    </citation>
    <scope>NUCLEOTIDE SEQUENCE [LARGE SCALE GENOMIC DNA]</scope>
    <source>
        <strain evidence="20 21">DSM 6911</strain>
    </source>
</reference>
<dbReference type="FunFam" id="1.10.150.20:FF:000003">
    <property type="entry name" value="DNA polymerase I"/>
    <property type="match status" value="1"/>
</dbReference>
<evidence type="ECO:0000259" key="18">
    <source>
        <dbReference type="SMART" id="SM00475"/>
    </source>
</evidence>
<dbReference type="CDD" id="cd06140">
    <property type="entry name" value="DNA_polA_I_Bacillus_like_exo"/>
    <property type="match status" value="1"/>
</dbReference>
<evidence type="ECO:0000256" key="14">
    <source>
        <dbReference type="ARBA" id="ARBA00049244"/>
    </source>
</evidence>
<evidence type="ECO:0000256" key="3">
    <source>
        <dbReference type="ARBA" id="ARBA00020311"/>
    </source>
</evidence>
<comment type="caution">
    <text evidence="20">The sequence shown here is derived from an EMBL/GenBank/DDBJ whole genome shotgun (WGS) entry which is preliminary data.</text>
</comment>
<dbReference type="SMART" id="SM00474">
    <property type="entry name" value="35EXOc"/>
    <property type="match status" value="1"/>
</dbReference>
<evidence type="ECO:0000256" key="6">
    <source>
        <dbReference type="ARBA" id="ARBA00022705"/>
    </source>
</evidence>
<feature type="domain" description="5'-3' exonuclease" evidence="18">
    <location>
        <begin position="4"/>
        <end position="263"/>
    </location>
</feature>
<proteinExistence type="inferred from homology"/>
<name>A0A1U7M7W8_TISCR</name>
<sequence>MDNKKLMIIDGSSLLHRAFYALPLLTTKEGVYTNGVYGFLTMLYRIKEEYDPGYICVAFDKKGPTFRHKEYKEYKGTRDKSPTELAQQFPIIRETLNAMNIVVLEMDEYEADDIAGTLAKMGESQGLETILVTGDKDYLQLATDNTKVLITRKGITELEIFDRAKIEEVYGITPAQLIDLKGLMGDKSDNIPGVPGIGEKTGLKLIKEFKNIEGVYENIDNISGKKLKENLIENETIAYLSRRLGEIITNVPLDSDIEGLKTREPDFEELLKIYESFEFKSLISKIPSEYSQIEEVLDFDIEHNDITSEDFSRVVDLIEKKNKFAFKFLIDNWNYIEDSILAVAIKVEGEPTFYIDLKDSLGSFIESFKDVFQSEKIEKLGYSLKDDIIVLFRLHIQIENYIFDPKIAQYLINPSQSEYSINNLSQEYINYYGIDEEALLGKGKKKKNFNDITEEERRVYLSYMLQVTFKLEDVMMDILRKQNMEELYKNVENPLIEVLANMEYIGFKIDKEELISLGEKYSNEIETLTSEIYELSEVEFNINSPKQMGEILFDKLELPVIKKTKTGYSTNVEVLEKLQGKHPIIDKILRYRQIVKLKSTYIDGYLNLINPKNGRIHSSFNQTITTTGRISSTEPNLQNIPIRTEDGKMIRKAFVASDENHILVDADYSQIELRVLAHISKDEKMIEAFKEKIDIHSKTASEVFHVPLNEVTPTLRSNAKAVNFGIVYGISDYGLSRDLNISRKEAKEYIDNYLENYKGIRKFMVDIVEEGKENGFVETLLHRRRYIPELQAKNFNVRSFGERIAMNTPIQGSAADIIKMAMVEVYDALKTRGLKSKLILQVHDELIIETIKEELDDVKSIMKDIMESAIKLDVPLKVDIEVGDSWYDTH</sequence>
<dbReference type="Gene3D" id="1.20.1060.10">
    <property type="entry name" value="Taq DNA Polymerase, Chain T, domain 4"/>
    <property type="match status" value="1"/>
</dbReference>
<keyword evidence="8 16" id="KW-0227">DNA damage</keyword>
<dbReference type="InterPro" id="IPR019760">
    <property type="entry name" value="DNA-dir_DNA_pol_A_CS"/>
</dbReference>
<dbReference type="InterPro" id="IPR012337">
    <property type="entry name" value="RNaseH-like_sf"/>
</dbReference>
<dbReference type="GO" id="GO:0008408">
    <property type="term" value="F:3'-5' exonuclease activity"/>
    <property type="evidence" value="ECO:0007669"/>
    <property type="project" value="InterPro"/>
</dbReference>
<dbReference type="SMART" id="SM00279">
    <property type="entry name" value="HhH2"/>
    <property type="match status" value="1"/>
</dbReference>
<dbReference type="FunFam" id="3.40.50.1010:FF:000001">
    <property type="entry name" value="DNA polymerase I"/>
    <property type="match status" value="1"/>
</dbReference>
<evidence type="ECO:0000256" key="11">
    <source>
        <dbReference type="ARBA" id="ARBA00022932"/>
    </source>
</evidence>
<dbReference type="PROSITE" id="PS00447">
    <property type="entry name" value="DNA_POLYMERASE_A"/>
    <property type="match status" value="1"/>
</dbReference>
<comment type="similarity">
    <text evidence="1 16">Belongs to the DNA polymerase type-A family.</text>
</comment>
<evidence type="ECO:0000256" key="15">
    <source>
        <dbReference type="NCBIfam" id="TIGR00593"/>
    </source>
</evidence>
<keyword evidence="12 16" id="KW-0238">DNA-binding</keyword>
<evidence type="ECO:0000256" key="12">
    <source>
        <dbReference type="ARBA" id="ARBA00023125"/>
    </source>
</evidence>
<dbReference type="NCBIfam" id="TIGR00593">
    <property type="entry name" value="pola"/>
    <property type="match status" value="1"/>
</dbReference>
<dbReference type="Pfam" id="PF22619">
    <property type="entry name" value="DNA_polI_exo1"/>
    <property type="match status" value="1"/>
</dbReference>
<feature type="domain" description="3'-5' exonuclease" evidence="17">
    <location>
        <begin position="302"/>
        <end position="480"/>
    </location>
</feature>
<dbReference type="Gene3D" id="3.30.70.370">
    <property type="match status" value="1"/>
</dbReference>
<dbReference type="Pfam" id="PF02739">
    <property type="entry name" value="5_3_exonuc_N"/>
    <property type="match status" value="1"/>
</dbReference>
<dbReference type="InterPro" id="IPR036279">
    <property type="entry name" value="5-3_exonuclease_C_sf"/>
</dbReference>
<evidence type="ECO:0000256" key="8">
    <source>
        <dbReference type="ARBA" id="ARBA00022763"/>
    </source>
</evidence>
<keyword evidence="10" id="KW-0269">Exonuclease</keyword>
<dbReference type="InterPro" id="IPR018320">
    <property type="entry name" value="DNA_polymerase_1"/>
</dbReference>
<dbReference type="PRINTS" id="PR00868">
    <property type="entry name" value="DNAPOLI"/>
</dbReference>
<dbReference type="EMBL" id="LTDM01000009">
    <property type="protein sequence ID" value="OLS03309.1"/>
    <property type="molecule type" value="Genomic_DNA"/>
</dbReference>
<dbReference type="PANTHER" id="PTHR10133:SF27">
    <property type="entry name" value="DNA POLYMERASE NU"/>
    <property type="match status" value="1"/>
</dbReference>
<evidence type="ECO:0000256" key="13">
    <source>
        <dbReference type="ARBA" id="ARBA00023204"/>
    </source>
</evidence>
<dbReference type="CDD" id="cd09859">
    <property type="entry name" value="PIN_53EXO"/>
    <property type="match status" value="1"/>
</dbReference>
<dbReference type="GO" id="GO:0006302">
    <property type="term" value="P:double-strand break repair"/>
    <property type="evidence" value="ECO:0007669"/>
    <property type="project" value="TreeGrafter"/>
</dbReference>
<dbReference type="InterPro" id="IPR008918">
    <property type="entry name" value="HhH2"/>
</dbReference>
<dbReference type="Pfam" id="PF00476">
    <property type="entry name" value="DNA_pol_A"/>
    <property type="match status" value="1"/>
</dbReference>
<dbReference type="InterPro" id="IPR036397">
    <property type="entry name" value="RNaseH_sf"/>
</dbReference>
<dbReference type="InterPro" id="IPR001098">
    <property type="entry name" value="DNA-dir_DNA_pol_A_palm_dom"/>
</dbReference>
<evidence type="ECO:0000259" key="17">
    <source>
        <dbReference type="SMART" id="SM00474"/>
    </source>
</evidence>
<dbReference type="InterPro" id="IPR029060">
    <property type="entry name" value="PIN-like_dom_sf"/>
</dbReference>
<dbReference type="GO" id="GO:0003677">
    <property type="term" value="F:DNA binding"/>
    <property type="evidence" value="ECO:0007669"/>
    <property type="project" value="UniProtKB-UniRule"/>
</dbReference>
<dbReference type="SUPFAM" id="SSF47807">
    <property type="entry name" value="5' to 3' exonuclease, C-terminal subdomain"/>
    <property type="match status" value="1"/>
</dbReference>
<comment type="catalytic activity">
    <reaction evidence="14 16">
        <text>DNA(n) + a 2'-deoxyribonucleoside 5'-triphosphate = DNA(n+1) + diphosphate</text>
        <dbReference type="Rhea" id="RHEA:22508"/>
        <dbReference type="Rhea" id="RHEA-COMP:17339"/>
        <dbReference type="Rhea" id="RHEA-COMP:17340"/>
        <dbReference type="ChEBI" id="CHEBI:33019"/>
        <dbReference type="ChEBI" id="CHEBI:61560"/>
        <dbReference type="ChEBI" id="CHEBI:173112"/>
        <dbReference type="EC" id="2.7.7.7"/>
    </reaction>
</comment>
<dbReference type="GO" id="GO:0008409">
    <property type="term" value="F:5'-3' exonuclease activity"/>
    <property type="evidence" value="ECO:0007669"/>
    <property type="project" value="InterPro"/>
</dbReference>
<evidence type="ECO:0000256" key="4">
    <source>
        <dbReference type="ARBA" id="ARBA00022679"/>
    </source>
</evidence>
<keyword evidence="4 16" id="KW-0808">Transferase</keyword>
<dbReference type="GO" id="GO:0003887">
    <property type="term" value="F:DNA-directed DNA polymerase activity"/>
    <property type="evidence" value="ECO:0007669"/>
    <property type="project" value="UniProtKB-UniRule"/>
</dbReference>
<dbReference type="PANTHER" id="PTHR10133">
    <property type="entry name" value="DNA POLYMERASE I"/>
    <property type="match status" value="1"/>
</dbReference>
<keyword evidence="21" id="KW-1185">Reference proteome</keyword>
<keyword evidence="7" id="KW-0540">Nuclease</keyword>
<dbReference type="CDD" id="cd09898">
    <property type="entry name" value="H3TH_53EXO"/>
    <property type="match status" value="1"/>
</dbReference>
<dbReference type="SMART" id="SM00475">
    <property type="entry name" value="53EXOc"/>
    <property type="match status" value="1"/>
</dbReference>
<evidence type="ECO:0000256" key="7">
    <source>
        <dbReference type="ARBA" id="ARBA00022722"/>
    </source>
</evidence>
<evidence type="ECO:0000256" key="1">
    <source>
        <dbReference type="ARBA" id="ARBA00007705"/>
    </source>
</evidence>
<evidence type="ECO:0000256" key="10">
    <source>
        <dbReference type="ARBA" id="ARBA00022839"/>
    </source>
</evidence>
<comment type="subunit">
    <text evidence="16">Single-chain monomer with multiple functions.</text>
</comment>
<dbReference type="InterPro" id="IPR002421">
    <property type="entry name" value="5-3_exonuclease"/>
</dbReference>
<keyword evidence="9" id="KW-0378">Hydrolase</keyword>
<dbReference type="SUPFAM" id="SSF56672">
    <property type="entry name" value="DNA/RNA polymerases"/>
    <property type="match status" value="1"/>
</dbReference>